<keyword evidence="1" id="KW-0479">Metal-binding</keyword>
<comment type="caution">
    <text evidence="3">The sequence shown here is derived from an EMBL/GenBank/DDBJ whole genome shotgun (WGS) entry which is preliminary data.</text>
</comment>
<dbReference type="RefSeq" id="WP_227181481.1">
    <property type="nucleotide sequence ID" value="NZ_JAJBZT010000008.1"/>
</dbReference>
<proteinExistence type="predicted"/>
<dbReference type="InterPro" id="IPR011051">
    <property type="entry name" value="RmlC_Cupin_sf"/>
</dbReference>
<dbReference type="PANTHER" id="PTHR35848">
    <property type="entry name" value="OXALATE-BINDING PROTEIN"/>
    <property type="match status" value="1"/>
</dbReference>
<evidence type="ECO:0000313" key="4">
    <source>
        <dbReference type="Proteomes" id="UP001165395"/>
    </source>
</evidence>
<dbReference type="Pfam" id="PF07883">
    <property type="entry name" value="Cupin_2"/>
    <property type="match status" value="1"/>
</dbReference>
<dbReference type="InterPro" id="IPR051610">
    <property type="entry name" value="GPI/OXD"/>
</dbReference>
<name>A0ABS8D8X7_9NEIS</name>
<feature type="domain" description="Cupin type-2" evidence="2">
    <location>
        <begin position="61"/>
        <end position="128"/>
    </location>
</feature>
<dbReference type="SUPFAM" id="SSF51182">
    <property type="entry name" value="RmlC-like cupins"/>
    <property type="match status" value="1"/>
</dbReference>
<dbReference type="Proteomes" id="UP001165395">
    <property type="component" value="Unassembled WGS sequence"/>
</dbReference>
<reference evidence="3" key="1">
    <citation type="submission" date="2021-10" db="EMBL/GenBank/DDBJ databases">
        <title>The complete genome sequence of Leeia sp. TBRC 13508.</title>
        <authorList>
            <person name="Charoenyingcharoen P."/>
            <person name="Yukphan P."/>
        </authorList>
    </citation>
    <scope>NUCLEOTIDE SEQUENCE</scope>
    <source>
        <strain evidence="3">TBRC 13508</strain>
    </source>
</reference>
<organism evidence="3 4">
    <name type="scientific">Leeia speluncae</name>
    <dbReference type="NCBI Taxonomy" id="2884804"/>
    <lineage>
        <taxon>Bacteria</taxon>
        <taxon>Pseudomonadati</taxon>
        <taxon>Pseudomonadota</taxon>
        <taxon>Betaproteobacteria</taxon>
        <taxon>Neisseriales</taxon>
        <taxon>Leeiaceae</taxon>
        <taxon>Leeia</taxon>
    </lineage>
</organism>
<accession>A0ABS8D8X7</accession>
<keyword evidence="4" id="KW-1185">Reference proteome</keyword>
<evidence type="ECO:0000256" key="1">
    <source>
        <dbReference type="ARBA" id="ARBA00022723"/>
    </source>
</evidence>
<evidence type="ECO:0000313" key="3">
    <source>
        <dbReference type="EMBL" id="MCB6184673.1"/>
    </source>
</evidence>
<evidence type="ECO:0000259" key="2">
    <source>
        <dbReference type="Pfam" id="PF07883"/>
    </source>
</evidence>
<dbReference type="PANTHER" id="PTHR35848:SF6">
    <property type="entry name" value="CUPIN TYPE-2 DOMAIN-CONTAINING PROTEIN"/>
    <property type="match status" value="1"/>
</dbReference>
<protein>
    <submittedName>
        <fullName evidence="3">Cupin domain-containing protein</fullName>
    </submittedName>
</protein>
<dbReference type="EMBL" id="JAJBZT010000008">
    <property type="protein sequence ID" value="MCB6184673.1"/>
    <property type="molecule type" value="Genomic_DNA"/>
</dbReference>
<dbReference type="Gene3D" id="2.60.120.10">
    <property type="entry name" value="Jelly Rolls"/>
    <property type="match status" value="1"/>
</dbReference>
<gene>
    <name evidence="3" type="ORF">LIN78_14085</name>
</gene>
<sequence length="177" mass="19863">MSEEFKALVLKGDGKERGDFAMINDETELGYWQPKTANGYATVRVAPALVHMDARFSVGTQILPPGGVIREHSHGGNEEVLHIIEGCGQAFIDGEEYPMVAGSTLFLGKNRKHRFVNNSDKDMKWVWFMTPNGLEDFFRDIGRVRVHGEPAPEPFERPEDVKNIEARTVFASDAKKD</sequence>
<dbReference type="InterPro" id="IPR014710">
    <property type="entry name" value="RmlC-like_jellyroll"/>
</dbReference>
<dbReference type="InterPro" id="IPR013096">
    <property type="entry name" value="Cupin_2"/>
</dbReference>